<organism evidence="1 2">
    <name type="scientific">Eumeta variegata</name>
    <name type="common">Bagworm moth</name>
    <name type="synonym">Eumeta japonica</name>
    <dbReference type="NCBI Taxonomy" id="151549"/>
    <lineage>
        <taxon>Eukaryota</taxon>
        <taxon>Metazoa</taxon>
        <taxon>Ecdysozoa</taxon>
        <taxon>Arthropoda</taxon>
        <taxon>Hexapoda</taxon>
        <taxon>Insecta</taxon>
        <taxon>Pterygota</taxon>
        <taxon>Neoptera</taxon>
        <taxon>Endopterygota</taxon>
        <taxon>Lepidoptera</taxon>
        <taxon>Glossata</taxon>
        <taxon>Ditrysia</taxon>
        <taxon>Tineoidea</taxon>
        <taxon>Psychidae</taxon>
        <taxon>Oiketicinae</taxon>
        <taxon>Eumeta</taxon>
    </lineage>
</organism>
<evidence type="ECO:0000313" key="2">
    <source>
        <dbReference type="Proteomes" id="UP000299102"/>
    </source>
</evidence>
<comment type="caution">
    <text evidence="1">The sequence shown here is derived from an EMBL/GenBank/DDBJ whole genome shotgun (WGS) entry which is preliminary data.</text>
</comment>
<reference evidence="1 2" key="1">
    <citation type="journal article" date="2019" name="Commun. Biol.">
        <title>The bagworm genome reveals a unique fibroin gene that provides high tensile strength.</title>
        <authorList>
            <person name="Kono N."/>
            <person name="Nakamura H."/>
            <person name="Ohtoshi R."/>
            <person name="Tomita M."/>
            <person name="Numata K."/>
            <person name="Arakawa K."/>
        </authorList>
    </citation>
    <scope>NUCLEOTIDE SEQUENCE [LARGE SCALE GENOMIC DNA]</scope>
</reference>
<name>A0A4C1UZY4_EUMVA</name>
<protein>
    <submittedName>
        <fullName evidence="1">Uncharacterized protein</fullName>
    </submittedName>
</protein>
<gene>
    <name evidence="1" type="ORF">EVAR_21075_1</name>
</gene>
<evidence type="ECO:0000313" key="1">
    <source>
        <dbReference type="EMBL" id="GBP32041.1"/>
    </source>
</evidence>
<sequence length="127" mass="15017">MISWIERVEIASLSTPKETPKTIKINTISRPTFITISSRPMRNWSLISLMMTNIEVTSKKIPVCWSIENTEKRKKKKEKEDIKDQRNSVKKKPFYQLINHLINRKLGNMFCSIGLEHACDFWLFAMW</sequence>
<keyword evidence="2" id="KW-1185">Reference proteome</keyword>
<dbReference type="Proteomes" id="UP000299102">
    <property type="component" value="Unassembled WGS sequence"/>
</dbReference>
<dbReference type="AlphaFoldDB" id="A0A4C1UZY4"/>
<proteinExistence type="predicted"/>
<accession>A0A4C1UZY4</accession>
<dbReference type="EMBL" id="BGZK01000254">
    <property type="protein sequence ID" value="GBP32041.1"/>
    <property type="molecule type" value="Genomic_DNA"/>
</dbReference>